<comment type="cofactor">
    <cofactor evidence="4">
        <name>Mg(2+)</name>
        <dbReference type="ChEBI" id="CHEBI:18420"/>
    </cofactor>
</comment>
<gene>
    <name evidence="5" type="ORF">SMD27_11125</name>
</gene>
<dbReference type="InterPro" id="IPR024185">
    <property type="entry name" value="FTHF_cligase-like_sf"/>
</dbReference>
<comment type="similarity">
    <text evidence="1 4">Belongs to the 5-formyltetrahydrofolate cyclo-ligase family.</text>
</comment>
<name>A0ABU5EAU3_9PROT</name>
<dbReference type="NCBIfam" id="TIGR02727">
    <property type="entry name" value="MTHFS_bact"/>
    <property type="match status" value="1"/>
</dbReference>
<keyword evidence="4" id="KW-0460">Magnesium</keyword>
<keyword evidence="4" id="KW-0479">Metal-binding</keyword>
<keyword evidence="2 4" id="KW-0547">Nucleotide-binding</keyword>
<organism evidence="5 6">
    <name type="scientific">Dongia soli</name>
    <dbReference type="NCBI Taxonomy" id="600628"/>
    <lineage>
        <taxon>Bacteria</taxon>
        <taxon>Pseudomonadati</taxon>
        <taxon>Pseudomonadota</taxon>
        <taxon>Alphaproteobacteria</taxon>
        <taxon>Rhodospirillales</taxon>
        <taxon>Dongiaceae</taxon>
        <taxon>Dongia</taxon>
    </lineage>
</organism>
<dbReference type="PANTHER" id="PTHR23407">
    <property type="entry name" value="ATPASE INHIBITOR/5-FORMYLTETRAHYDROFOLATE CYCLO-LIGASE"/>
    <property type="match status" value="1"/>
</dbReference>
<protein>
    <recommendedName>
        <fullName evidence="4">5-formyltetrahydrofolate cyclo-ligase</fullName>
        <ecNumber evidence="4">6.3.3.2</ecNumber>
    </recommendedName>
</protein>
<dbReference type="GO" id="GO:0030272">
    <property type="term" value="F:5-formyltetrahydrofolate cyclo-ligase activity"/>
    <property type="evidence" value="ECO:0007669"/>
    <property type="project" value="UniProtKB-EC"/>
</dbReference>
<dbReference type="EC" id="6.3.3.2" evidence="4"/>
<evidence type="ECO:0000256" key="4">
    <source>
        <dbReference type="RuleBase" id="RU361279"/>
    </source>
</evidence>
<proteinExistence type="inferred from homology"/>
<evidence type="ECO:0000256" key="3">
    <source>
        <dbReference type="ARBA" id="ARBA00022840"/>
    </source>
</evidence>
<evidence type="ECO:0000313" key="5">
    <source>
        <dbReference type="EMBL" id="MDY0883397.1"/>
    </source>
</evidence>
<evidence type="ECO:0000256" key="1">
    <source>
        <dbReference type="ARBA" id="ARBA00010638"/>
    </source>
</evidence>
<dbReference type="RefSeq" id="WP_320508433.1">
    <property type="nucleotide sequence ID" value="NZ_JAXCLW010000002.1"/>
</dbReference>
<keyword evidence="5" id="KW-0436">Ligase</keyword>
<dbReference type="InterPro" id="IPR002698">
    <property type="entry name" value="FTHF_cligase"/>
</dbReference>
<dbReference type="SUPFAM" id="SSF100950">
    <property type="entry name" value="NagB/RpiA/CoA transferase-like"/>
    <property type="match status" value="1"/>
</dbReference>
<dbReference type="EMBL" id="JAXCLW010000002">
    <property type="protein sequence ID" value="MDY0883397.1"/>
    <property type="molecule type" value="Genomic_DNA"/>
</dbReference>
<evidence type="ECO:0000256" key="2">
    <source>
        <dbReference type="ARBA" id="ARBA00022741"/>
    </source>
</evidence>
<accession>A0ABU5EAU3</accession>
<dbReference type="Proteomes" id="UP001279642">
    <property type="component" value="Unassembled WGS sequence"/>
</dbReference>
<keyword evidence="3 4" id="KW-0067">ATP-binding</keyword>
<evidence type="ECO:0000313" key="6">
    <source>
        <dbReference type="Proteomes" id="UP001279642"/>
    </source>
</evidence>
<keyword evidence="6" id="KW-1185">Reference proteome</keyword>
<comment type="caution">
    <text evidence="5">The sequence shown here is derived from an EMBL/GenBank/DDBJ whole genome shotgun (WGS) entry which is preliminary data.</text>
</comment>
<dbReference type="InterPro" id="IPR037171">
    <property type="entry name" value="NagB/RpiA_transferase-like"/>
</dbReference>
<dbReference type="PIRSF" id="PIRSF006806">
    <property type="entry name" value="FTHF_cligase"/>
    <property type="match status" value="1"/>
</dbReference>
<comment type="catalytic activity">
    <reaction evidence="4">
        <text>(6S)-5-formyl-5,6,7,8-tetrahydrofolate + ATP = (6R)-5,10-methenyltetrahydrofolate + ADP + phosphate</text>
        <dbReference type="Rhea" id="RHEA:10488"/>
        <dbReference type="ChEBI" id="CHEBI:30616"/>
        <dbReference type="ChEBI" id="CHEBI:43474"/>
        <dbReference type="ChEBI" id="CHEBI:57455"/>
        <dbReference type="ChEBI" id="CHEBI:57457"/>
        <dbReference type="ChEBI" id="CHEBI:456216"/>
        <dbReference type="EC" id="6.3.3.2"/>
    </reaction>
</comment>
<sequence length="199" mass="22488">MESQEITDLKSALRDVASKRREWAFALNPEAGHDLAEQFMHAIAISPGLAVSGYWPLEGELDVRPLLQKLRSFGHRIGLPIVVKRGEPLVFREWRDHDDMVEGKFKVMTPPDHAPEVIPEVLLVPLLAFDPNGYRLGYGGGFYDRTLDKLRHRAQLNGHRLPLAVGVAYAAQEVPDVPRGPYDQPLDWIVTERSVFKFS</sequence>
<reference evidence="5 6" key="1">
    <citation type="journal article" date="2016" name="Antonie Van Leeuwenhoek">
        <title>Dongia soli sp. nov., isolated from soil from Dokdo, Korea.</title>
        <authorList>
            <person name="Kim D.U."/>
            <person name="Lee H."/>
            <person name="Kim H."/>
            <person name="Kim S.G."/>
            <person name="Ka J.O."/>
        </authorList>
    </citation>
    <scope>NUCLEOTIDE SEQUENCE [LARGE SCALE GENOMIC DNA]</scope>
    <source>
        <strain evidence="5 6">D78</strain>
    </source>
</reference>
<dbReference type="Pfam" id="PF01812">
    <property type="entry name" value="5-FTHF_cyc-lig"/>
    <property type="match status" value="1"/>
</dbReference>
<dbReference type="Gene3D" id="3.40.50.10420">
    <property type="entry name" value="NagB/RpiA/CoA transferase-like"/>
    <property type="match status" value="1"/>
</dbReference>
<dbReference type="PANTHER" id="PTHR23407:SF1">
    <property type="entry name" value="5-FORMYLTETRAHYDROFOLATE CYCLO-LIGASE"/>
    <property type="match status" value="1"/>
</dbReference>